<keyword evidence="5" id="KW-1134">Transmembrane beta strand</keyword>
<keyword evidence="6" id="KW-0812">Transmembrane</keyword>
<evidence type="ECO:0000313" key="14">
    <source>
        <dbReference type="Proteomes" id="UP000245020"/>
    </source>
</evidence>
<dbReference type="GO" id="GO:0009986">
    <property type="term" value="C:cell surface"/>
    <property type="evidence" value="ECO:0007669"/>
    <property type="project" value="UniProtKB-SubCell"/>
</dbReference>
<feature type="domain" description="Trimeric autotransporter adhesin YadA-like stalk" evidence="12">
    <location>
        <begin position="412"/>
        <end position="447"/>
    </location>
</feature>
<evidence type="ECO:0000256" key="5">
    <source>
        <dbReference type="ARBA" id="ARBA00022452"/>
    </source>
</evidence>
<feature type="domain" description="Trimeric autotransporter adhesin YadA-like stalk" evidence="12">
    <location>
        <begin position="96"/>
        <end position="134"/>
    </location>
</feature>
<protein>
    <recommendedName>
        <fullName evidence="15">Trimeric autotransporter adhesin YadA-like C-terminal membrane anchor domain-containing protein</fullName>
    </recommendedName>
</protein>
<dbReference type="InterPro" id="IPR008635">
    <property type="entry name" value="Coiled_stalk_dom"/>
</dbReference>
<comment type="subcellular location">
    <subcellularLocation>
        <location evidence="2">Cell outer membrane</location>
    </subcellularLocation>
    <subcellularLocation>
        <location evidence="1">Cell surface</location>
    </subcellularLocation>
</comment>
<keyword evidence="10" id="KW-0998">Cell outer membrane</keyword>
<keyword evidence="14" id="KW-1185">Reference proteome</keyword>
<dbReference type="Proteomes" id="UP000245020">
    <property type="component" value="Unassembled WGS sequence"/>
</dbReference>
<dbReference type="SUPFAM" id="SSF54523">
    <property type="entry name" value="Pili subunits"/>
    <property type="match status" value="1"/>
</dbReference>
<feature type="non-terminal residue" evidence="13">
    <location>
        <position position="1"/>
    </location>
</feature>
<dbReference type="Pfam" id="PF05662">
    <property type="entry name" value="YadA_stalk"/>
    <property type="match status" value="5"/>
</dbReference>
<evidence type="ECO:0000256" key="2">
    <source>
        <dbReference type="ARBA" id="ARBA00004442"/>
    </source>
</evidence>
<dbReference type="Gene3D" id="3.30.1300.30">
    <property type="entry name" value="GSPII I/J protein-like"/>
    <property type="match status" value="1"/>
</dbReference>
<feature type="domain" description="Trimeric autotransporter adhesin YadA-like stalk" evidence="12">
    <location>
        <begin position="488"/>
        <end position="531"/>
    </location>
</feature>
<name>A0A2U2AFE7_9GAMM</name>
<evidence type="ECO:0000256" key="4">
    <source>
        <dbReference type="ARBA" id="ARBA00022448"/>
    </source>
</evidence>
<evidence type="ECO:0008006" key="15">
    <source>
        <dbReference type="Google" id="ProtNLM"/>
    </source>
</evidence>
<dbReference type="InterPro" id="IPR005594">
    <property type="entry name" value="YadA_C"/>
</dbReference>
<dbReference type="GO" id="GO:0015031">
    <property type="term" value="P:protein transport"/>
    <property type="evidence" value="ECO:0007669"/>
    <property type="project" value="UniProtKB-KW"/>
</dbReference>
<evidence type="ECO:0000259" key="12">
    <source>
        <dbReference type="Pfam" id="PF05662"/>
    </source>
</evidence>
<evidence type="ECO:0000256" key="7">
    <source>
        <dbReference type="ARBA" id="ARBA00022729"/>
    </source>
</evidence>
<feature type="domain" description="Trimeric autotransporter adhesin YadA-like C-terminal membrane anchor" evidence="11">
    <location>
        <begin position="682"/>
        <end position="733"/>
    </location>
</feature>
<dbReference type="InterPro" id="IPR045584">
    <property type="entry name" value="Pilin-like"/>
</dbReference>
<evidence type="ECO:0000256" key="8">
    <source>
        <dbReference type="ARBA" id="ARBA00022927"/>
    </source>
</evidence>
<evidence type="ECO:0000256" key="6">
    <source>
        <dbReference type="ARBA" id="ARBA00022692"/>
    </source>
</evidence>
<keyword evidence="7" id="KW-0732">Signal</keyword>
<dbReference type="Gene3D" id="2.20.70.140">
    <property type="match status" value="3"/>
</dbReference>
<evidence type="ECO:0000256" key="3">
    <source>
        <dbReference type="ARBA" id="ARBA00005848"/>
    </source>
</evidence>
<dbReference type="Gene3D" id="1.20.5.170">
    <property type="match status" value="3"/>
</dbReference>
<keyword evidence="9" id="KW-0472">Membrane</keyword>
<dbReference type="Pfam" id="PF03895">
    <property type="entry name" value="YadA_anchor"/>
    <property type="match status" value="1"/>
</dbReference>
<proteinExistence type="inferred from homology"/>
<gene>
    <name evidence="13" type="ORF">DC083_05715</name>
</gene>
<evidence type="ECO:0000256" key="1">
    <source>
        <dbReference type="ARBA" id="ARBA00004241"/>
    </source>
</evidence>
<feature type="domain" description="Trimeric autotransporter adhesin YadA-like stalk" evidence="12">
    <location>
        <begin position="228"/>
        <end position="260"/>
    </location>
</feature>
<accession>A0A2U2AFE7</accession>
<evidence type="ECO:0000256" key="10">
    <source>
        <dbReference type="ARBA" id="ARBA00023237"/>
    </source>
</evidence>
<dbReference type="GO" id="GO:0009279">
    <property type="term" value="C:cell outer membrane"/>
    <property type="evidence" value="ECO:0007669"/>
    <property type="project" value="UniProtKB-SubCell"/>
</dbReference>
<dbReference type="Gene3D" id="6.10.250.2040">
    <property type="match status" value="1"/>
</dbReference>
<dbReference type="RefSeq" id="WP_192875281.1">
    <property type="nucleotide sequence ID" value="NZ_QEWQ01000003.1"/>
</dbReference>
<evidence type="ECO:0000256" key="9">
    <source>
        <dbReference type="ARBA" id="ARBA00023136"/>
    </source>
</evidence>
<sequence>FKLGQTVSIVGGETDTTKLVDGKNIGVVVDDEGKLNVKLAKDLNLGADGSVTTGDTVVNNDGVKVGDNVTLGNTGLTIVNGPSVTTSGINAGDKVISNVADGVADSDAVNKGQLDSVQTIANKGLTFAGDSGTPQNFKLGQTVSIVGGAALANLTEGNIGVVVEGGKLNIKLSKDLVLGADGSVTTGDTVMNNDGVKVGDNVTLGDTGLIIKDGPSITAGGIDMNNKKITGLAEGKISSDSTDAINGSQLYYFNKYMSKSLMGDHGTLNSDGTIAIDFAGALGSSKPITNVYDGFKNVGDRLTANQESIDKGLTFTTDTVNESGDKVENNYKLGKTVSIIGGAHKDNLTDNNIGVNINKETNDIEVKLGKDLDLTSDGSITIGDTKLDGNGLTIAGGPSVTGKGIDAGGKVITNVADGVNAGDAVNKGQLDAVGKNVTNITNGKAGLIQLTEDGETIVVDNDIAKKAGSFDISGGPKSEDNPNGDRTLTGVKDGAINKGSSDAINGSQLYDSNTAIANLLGGGAKIDGNGNVTYGDSNFTVNGNGYKNVQDALTALDQNQIFGKGEALVYDKDGKESKVGAIVINPGHDDAKAISFANSKGVAQKVTGVADGYIGADSTEAINGSQLHVVKEDIQNINYTLNHYNTRMNNIEKTVYENRKRASAGIAGAMAMSSIPYIEYSKYSFGMGIGYYDGESAISIGIQGKINDRARYRLQMSYDTQNKVGLGAGVAFEL</sequence>
<evidence type="ECO:0000259" key="11">
    <source>
        <dbReference type="Pfam" id="PF03895"/>
    </source>
</evidence>
<comment type="caution">
    <text evidence="13">The sequence shown here is derived from an EMBL/GenBank/DDBJ whole genome shotgun (WGS) entry which is preliminary data.</text>
</comment>
<organism evidence="13 14">
    <name type="scientific">Ignatzschineria ureiclastica</name>
    <dbReference type="NCBI Taxonomy" id="472582"/>
    <lineage>
        <taxon>Bacteria</taxon>
        <taxon>Pseudomonadati</taxon>
        <taxon>Pseudomonadota</taxon>
        <taxon>Gammaproteobacteria</taxon>
        <taxon>Cardiobacteriales</taxon>
        <taxon>Ignatzschineriaceae</taxon>
        <taxon>Ignatzschineria</taxon>
    </lineage>
</organism>
<reference evidence="14" key="1">
    <citation type="submission" date="2018-05" db="EMBL/GenBank/DDBJ databases">
        <title>Ignatzschineria dubaiensis sp. nov., isolated from necrotic foot tissues of dromedaries (Camelus dromedarius) and associated maggots in Dubai, United Arab Emirates.</title>
        <authorList>
            <person name="Tsang C.C."/>
            <person name="Tang J.Y.M."/>
            <person name="Fong J.Y.H."/>
            <person name="Kinne J."/>
            <person name="Lee H.H."/>
            <person name="Joseph M."/>
            <person name="Jose S."/>
            <person name="Schuster R.K."/>
            <person name="Tang Y."/>
            <person name="Sivakumar S."/>
            <person name="Chen J.H.K."/>
            <person name="Teng J.L.L."/>
            <person name="Lau S.K.P."/>
            <person name="Wernery U."/>
            <person name="Woo P.C.Y."/>
        </authorList>
    </citation>
    <scope>NUCLEOTIDE SEQUENCE [LARGE SCALE GENOMIC DNA]</scope>
    <source>
        <strain evidence="14">KCTC 22644</strain>
    </source>
</reference>
<dbReference type="AlphaFoldDB" id="A0A2U2AFE7"/>
<dbReference type="SUPFAM" id="SSF101967">
    <property type="entry name" value="Adhesin YadA, collagen-binding domain"/>
    <property type="match status" value="4"/>
</dbReference>
<dbReference type="InterPro" id="IPR011049">
    <property type="entry name" value="Serralysin-like_metalloprot_C"/>
</dbReference>
<feature type="domain" description="Trimeric autotransporter adhesin YadA-like stalk" evidence="12">
    <location>
        <begin position="605"/>
        <end position="636"/>
    </location>
</feature>
<keyword evidence="8" id="KW-0653">Protein transport</keyword>
<evidence type="ECO:0000313" key="13">
    <source>
        <dbReference type="EMBL" id="PWD81384.1"/>
    </source>
</evidence>
<keyword evidence="4" id="KW-0813">Transport</keyword>
<comment type="similarity">
    <text evidence="3">Belongs to the autotransporter-2 (AT-2) (TC 1.B.40) family.</text>
</comment>
<dbReference type="EMBL" id="QEWQ01000003">
    <property type="protein sequence ID" value="PWD81384.1"/>
    <property type="molecule type" value="Genomic_DNA"/>
</dbReference>